<feature type="domain" description="SUN" evidence="5">
    <location>
        <begin position="10"/>
        <end position="166"/>
    </location>
</feature>
<dbReference type="EMBL" id="MU154540">
    <property type="protein sequence ID" value="KAF9498025.1"/>
    <property type="molecule type" value="Genomic_DNA"/>
</dbReference>
<reference evidence="6" key="1">
    <citation type="submission" date="2020-11" db="EMBL/GenBank/DDBJ databases">
        <authorList>
            <consortium name="DOE Joint Genome Institute"/>
            <person name="Ahrendt S."/>
            <person name="Riley R."/>
            <person name="Andreopoulos W."/>
            <person name="Labutti K."/>
            <person name="Pangilinan J."/>
            <person name="Ruiz-Duenas F.J."/>
            <person name="Barrasa J.M."/>
            <person name="Sanchez-Garcia M."/>
            <person name="Camarero S."/>
            <person name="Miyauchi S."/>
            <person name="Serrano A."/>
            <person name="Linde D."/>
            <person name="Babiker R."/>
            <person name="Drula E."/>
            <person name="Ayuso-Fernandez I."/>
            <person name="Pacheco R."/>
            <person name="Padilla G."/>
            <person name="Ferreira P."/>
            <person name="Barriuso J."/>
            <person name="Kellner H."/>
            <person name="Castanera R."/>
            <person name="Alfaro M."/>
            <person name="Ramirez L."/>
            <person name="Pisabarro A.G."/>
            <person name="Kuo A."/>
            <person name="Tritt A."/>
            <person name="Lipzen A."/>
            <person name="He G."/>
            <person name="Yan M."/>
            <person name="Ng V."/>
            <person name="Cullen D."/>
            <person name="Martin F."/>
            <person name="Rosso M.-N."/>
            <person name="Henrissat B."/>
            <person name="Hibbett D."/>
            <person name="Martinez A.T."/>
            <person name="Grigoriev I.V."/>
        </authorList>
    </citation>
    <scope>NUCLEOTIDE SEQUENCE</scope>
    <source>
        <strain evidence="6">ATCC 90797</strain>
    </source>
</reference>
<dbReference type="PANTHER" id="PTHR12911">
    <property type="entry name" value="SAD1/UNC-84-LIKE PROTEIN-RELATED"/>
    <property type="match status" value="1"/>
</dbReference>
<evidence type="ECO:0000256" key="4">
    <source>
        <dbReference type="ARBA" id="ARBA00023136"/>
    </source>
</evidence>
<dbReference type="AlphaFoldDB" id="A0A9P6DIL9"/>
<dbReference type="Gene3D" id="2.60.120.260">
    <property type="entry name" value="Galactose-binding domain-like"/>
    <property type="match status" value="1"/>
</dbReference>
<dbReference type="GO" id="GO:0043495">
    <property type="term" value="F:protein-membrane adaptor activity"/>
    <property type="evidence" value="ECO:0007669"/>
    <property type="project" value="TreeGrafter"/>
</dbReference>
<keyword evidence="2" id="KW-0812">Transmembrane</keyword>
<evidence type="ECO:0000313" key="7">
    <source>
        <dbReference type="Proteomes" id="UP000807025"/>
    </source>
</evidence>
<evidence type="ECO:0000313" key="6">
    <source>
        <dbReference type="EMBL" id="KAF9498025.1"/>
    </source>
</evidence>
<dbReference type="Pfam" id="PF07738">
    <property type="entry name" value="Sad1_UNC"/>
    <property type="match status" value="1"/>
</dbReference>
<dbReference type="PROSITE" id="PS51469">
    <property type="entry name" value="SUN"/>
    <property type="match status" value="1"/>
</dbReference>
<sequence>RPDFALSSAGARVIPAWTTPTLKLTTSSRSWLPSFFHSPRFGNPPEVALQPDLHNGNCWPFAGEVGQLAIALARPIYVQEVVIEHIPRQLSFDISSAPMDMELWGVEEAPPPRRLGHPAASPSQTFAIFSHLAAIHFQSVVLRIKNNWGNYDYTCLYSIRIHGTIAT</sequence>
<comment type="caution">
    <text evidence="6">The sequence shown here is derived from an EMBL/GenBank/DDBJ whole genome shotgun (WGS) entry which is preliminary data.</text>
</comment>
<gene>
    <name evidence="6" type="ORF">BDN71DRAFT_1386542</name>
</gene>
<organism evidence="6 7">
    <name type="scientific">Pleurotus eryngii</name>
    <name type="common">Boletus of the steppes</name>
    <dbReference type="NCBI Taxonomy" id="5323"/>
    <lineage>
        <taxon>Eukaryota</taxon>
        <taxon>Fungi</taxon>
        <taxon>Dikarya</taxon>
        <taxon>Basidiomycota</taxon>
        <taxon>Agaricomycotina</taxon>
        <taxon>Agaricomycetes</taxon>
        <taxon>Agaricomycetidae</taxon>
        <taxon>Agaricales</taxon>
        <taxon>Pleurotineae</taxon>
        <taxon>Pleurotaceae</taxon>
        <taxon>Pleurotus</taxon>
    </lineage>
</organism>
<keyword evidence="7" id="KW-1185">Reference proteome</keyword>
<protein>
    <recommendedName>
        <fullName evidence="5">SUN domain-containing protein</fullName>
    </recommendedName>
</protein>
<evidence type="ECO:0000256" key="2">
    <source>
        <dbReference type="ARBA" id="ARBA00022692"/>
    </source>
</evidence>
<dbReference type="OrthoDB" id="342281at2759"/>
<dbReference type="PANTHER" id="PTHR12911:SF8">
    <property type="entry name" value="KLAROID PROTEIN-RELATED"/>
    <property type="match status" value="1"/>
</dbReference>
<proteinExistence type="predicted"/>
<evidence type="ECO:0000259" key="5">
    <source>
        <dbReference type="PROSITE" id="PS51469"/>
    </source>
</evidence>
<comment type="subcellular location">
    <subcellularLocation>
        <location evidence="1">Membrane</location>
    </subcellularLocation>
</comment>
<accession>A0A9P6DIL9</accession>
<name>A0A9P6DIL9_PLEER</name>
<dbReference type="Proteomes" id="UP000807025">
    <property type="component" value="Unassembled WGS sequence"/>
</dbReference>
<feature type="non-terminal residue" evidence="6">
    <location>
        <position position="1"/>
    </location>
</feature>
<keyword evidence="3" id="KW-1133">Transmembrane helix</keyword>
<dbReference type="InterPro" id="IPR012919">
    <property type="entry name" value="SUN_dom"/>
</dbReference>
<dbReference type="InterPro" id="IPR045119">
    <property type="entry name" value="SUN1-5"/>
</dbReference>
<evidence type="ECO:0000256" key="3">
    <source>
        <dbReference type="ARBA" id="ARBA00022989"/>
    </source>
</evidence>
<evidence type="ECO:0000256" key="1">
    <source>
        <dbReference type="ARBA" id="ARBA00004370"/>
    </source>
</evidence>
<keyword evidence="4" id="KW-0472">Membrane</keyword>
<dbReference type="GO" id="GO:0034993">
    <property type="term" value="C:meiotic nuclear membrane microtubule tethering complex"/>
    <property type="evidence" value="ECO:0007669"/>
    <property type="project" value="TreeGrafter"/>
</dbReference>